<organism evidence="1 2">
    <name type="scientific">Skermanella stibiiresistens SB22</name>
    <dbReference type="NCBI Taxonomy" id="1385369"/>
    <lineage>
        <taxon>Bacteria</taxon>
        <taxon>Pseudomonadati</taxon>
        <taxon>Pseudomonadota</taxon>
        <taxon>Alphaproteobacteria</taxon>
        <taxon>Rhodospirillales</taxon>
        <taxon>Azospirillaceae</taxon>
        <taxon>Skermanella</taxon>
    </lineage>
</organism>
<name>W9GVB5_9PROT</name>
<proteinExistence type="predicted"/>
<accession>W9GVB5</accession>
<protein>
    <submittedName>
        <fullName evidence="1">Uncharacterized protein</fullName>
    </submittedName>
</protein>
<keyword evidence="2" id="KW-1185">Reference proteome</keyword>
<evidence type="ECO:0000313" key="1">
    <source>
        <dbReference type="EMBL" id="EWY36382.1"/>
    </source>
</evidence>
<reference evidence="1 2" key="1">
    <citation type="submission" date="2013-08" db="EMBL/GenBank/DDBJ databases">
        <title>The genome sequence of Skermanella stibiiresistens.</title>
        <authorList>
            <person name="Zhu W."/>
            <person name="Wang G."/>
        </authorList>
    </citation>
    <scope>NUCLEOTIDE SEQUENCE [LARGE SCALE GENOMIC DNA]</scope>
    <source>
        <strain evidence="1 2">SB22</strain>
    </source>
</reference>
<comment type="caution">
    <text evidence="1">The sequence shown here is derived from an EMBL/GenBank/DDBJ whole genome shotgun (WGS) entry which is preliminary data.</text>
</comment>
<evidence type="ECO:0000313" key="2">
    <source>
        <dbReference type="Proteomes" id="UP000019486"/>
    </source>
</evidence>
<gene>
    <name evidence="1" type="ORF">N825_26290</name>
</gene>
<sequence length="70" mass="8082">MKLLTGLRRAQQEKDLRPKLLRFESEQMIHIRNSFYESQHVPTPHAAFVQHNVLYVTQTAASGERFGADS</sequence>
<dbReference type="AlphaFoldDB" id="W9GVB5"/>
<dbReference type="Proteomes" id="UP000019486">
    <property type="component" value="Unassembled WGS sequence"/>
</dbReference>
<dbReference type="EMBL" id="AVFL01000045">
    <property type="protein sequence ID" value="EWY36382.1"/>
    <property type="molecule type" value="Genomic_DNA"/>
</dbReference>